<evidence type="ECO:0000313" key="2">
    <source>
        <dbReference type="EMBL" id="GFD60223.1"/>
    </source>
</evidence>
<dbReference type="AlphaFoldDB" id="A0A699XLU0"/>
<feature type="compositionally biased region" description="Basic and acidic residues" evidence="1">
    <location>
        <begin position="20"/>
        <end position="29"/>
    </location>
</feature>
<evidence type="ECO:0000256" key="1">
    <source>
        <dbReference type="SAM" id="MobiDB-lite"/>
    </source>
</evidence>
<name>A0A699XLU0_TANCI</name>
<reference evidence="2" key="1">
    <citation type="journal article" date="2019" name="Sci. Rep.">
        <title>Draft genome of Tanacetum cinerariifolium, the natural source of mosquito coil.</title>
        <authorList>
            <person name="Yamashiro T."/>
            <person name="Shiraishi A."/>
            <person name="Satake H."/>
            <person name="Nakayama K."/>
        </authorList>
    </citation>
    <scope>NUCLEOTIDE SEQUENCE</scope>
</reference>
<sequence length="56" mass="5957">GTGDLPSRIPCDHRRRTRGGRADPHADLPHHRRPDPAALAPVVSAKPGNAGTKKFA</sequence>
<proteinExistence type="predicted"/>
<dbReference type="EMBL" id="BKCJ011875046">
    <property type="protein sequence ID" value="GFD60223.1"/>
    <property type="molecule type" value="Genomic_DNA"/>
</dbReference>
<organism evidence="2">
    <name type="scientific">Tanacetum cinerariifolium</name>
    <name type="common">Dalmatian daisy</name>
    <name type="synonym">Chrysanthemum cinerariifolium</name>
    <dbReference type="NCBI Taxonomy" id="118510"/>
    <lineage>
        <taxon>Eukaryota</taxon>
        <taxon>Viridiplantae</taxon>
        <taxon>Streptophyta</taxon>
        <taxon>Embryophyta</taxon>
        <taxon>Tracheophyta</taxon>
        <taxon>Spermatophyta</taxon>
        <taxon>Magnoliopsida</taxon>
        <taxon>eudicotyledons</taxon>
        <taxon>Gunneridae</taxon>
        <taxon>Pentapetalae</taxon>
        <taxon>asterids</taxon>
        <taxon>campanulids</taxon>
        <taxon>Asterales</taxon>
        <taxon>Asteraceae</taxon>
        <taxon>Asteroideae</taxon>
        <taxon>Anthemideae</taxon>
        <taxon>Anthemidinae</taxon>
        <taxon>Tanacetum</taxon>
    </lineage>
</organism>
<comment type="caution">
    <text evidence="2">The sequence shown here is derived from an EMBL/GenBank/DDBJ whole genome shotgun (WGS) entry which is preliminary data.</text>
</comment>
<feature type="region of interest" description="Disordered" evidence="1">
    <location>
        <begin position="1"/>
        <end position="56"/>
    </location>
</feature>
<feature type="non-terminal residue" evidence="2">
    <location>
        <position position="1"/>
    </location>
</feature>
<accession>A0A699XLU0</accession>
<gene>
    <name evidence="2" type="ORF">Tci_932192</name>
</gene>
<protein>
    <submittedName>
        <fullName evidence="2">Uncharacterized protein</fullName>
    </submittedName>
</protein>